<dbReference type="Pfam" id="PF01968">
    <property type="entry name" value="Hydantoinase_A"/>
    <property type="match status" value="1"/>
</dbReference>
<sequence>MSGRWEFWIDRGGTFTDIVARRPDGGLQTHKLLSENPERYRDAAVQGIREVMGIEGAFPEGAIAAVKMGTTVATNALLERKGARVLLLITKGFADLLRIGYQTRPDLFALHIRRPDLLYDRMAEMDERLDAEGNVLIPLDEDAARAALQSAFDDGIRAVAIAGLHAYLTPDHEARVAAIAREIGFTQVSASHEVSKLAKLVGRGDTTVVDAYLSPILRRYVDQVADALDLGTACDRLLFMQSSGGLTDARLFQGRDAILSGPAGGIVGMVRTAEATGHDRLIGFDMGGTSTDVSHYAGQYERSFETEVAGVRMRAPMMDIHTVAAGGGSICRFAEGRFQVGPESAGADPGPACYRRGGPLTVTDCNVMLGKLNPDHFPAVFGPNGDEPLDIDAVRAGFASLAETVSAETGEAPRTPEDMAEGFLRIAVDNMANAIKKISVQRGHDVTGYTLQCFGGAGGQHACLVADALGMTRVFIHPHAGVLSAYGMGLADIRALREVQMDAPLSDIAAAETAMEKIRADAMAEVEAQGATRLRALTRAHLRYDGSHQPLDVPFDAPEQMQADFESAHRQRFGFISENRAILFEMLSAEAIGDTGEAPSATPFGTSDAAIAQVPMHTPDGWTEAPLYDRTTLTADARIPGPAIITEPTGTNIVEPGWTAHLDEMGNLILDRTEEKSRDLAAGTQADPVLLEVMGNLFMSVADQMGATLANTSWSVNIKERLDFSCAIFDEHGDLVANAPHVPVHLGSMSDSIKTVMRENAGDIHEGDAFMLNSPFNGGTHLPDVTVVTPVFAGGKPVFWLGSRGHHADIGGRTPGSGPPDSTHIDDEGVLIDNVRLVSKGDFLTGQALETLRSGRYPARNPNHNLADLQAQVAANETGRQALLGVVDQYGLDTVRAYMGHVQDNAEESVRRVLKDLPSGRFTYEMDIGQKIEVSVSVDAKAREAVIDFTGTSPQHSGNYNAPFAVCRAVVLYVFQTLVGQPIPLNEGCLKPLKIIAPEGCFLNPAYPAAVIAGNTEVSQAACNALYGALGVIACSQATMNNFIWGNDRFQNYETIAGGTGAGPGFPGCDAVQSHMTNTRMTDPEILERRFPVRLEEFRIATGTGGAGRYPGGNGALRRLRFLEPVTVTTLCSHRIVPPFGGDGGEPGHVGENWAEFPDGSRRDLNGNDEIDLPEGGVFGMLTPGGGGWGAP</sequence>
<dbReference type="PANTHER" id="PTHR11365">
    <property type="entry name" value="5-OXOPROLINASE RELATED"/>
    <property type="match status" value="1"/>
</dbReference>
<dbReference type="InterPro" id="IPR002821">
    <property type="entry name" value="Hydantoinase_A"/>
</dbReference>
<protein>
    <submittedName>
        <fullName evidence="7">5-oxoprolinase</fullName>
    </submittedName>
</protein>
<organism evidence="7 8">
    <name type="scientific">Marinibacterium profundimaris</name>
    <dbReference type="NCBI Taxonomy" id="1679460"/>
    <lineage>
        <taxon>Bacteria</taxon>
        <taxon>Pseudomonadati</taxon>
        <taxon>Pseudomonadota</taxon>
        <taxon>Alphaproteobacteria</taxon>
        <taxon>Rhodobacterales</taxon>
        <taxon>Paracoccaceae</taxon>
        <taxon>Marinibacterium</taxon>
    </lineage>
</organism>
<dbReference type="InterPro" id="IPR049517">
    <property type="entry name" value="ACX-like_C"/>
</dbReference>
<feature type="domain" description="Hydantoinase A/oxoprolinase" evidence="3">
    <location>
        <begin position="203"/>
        <end position="495"/>
    </location>
</feature>
<feature type="domain" description="Hydantoinase B/oxoprolinase" evidence="4">
    <location>
        <begin position="687"/>
        <end position="1192"/>
    </location>
</feature>
<dbReference type="RefSeq" id="WP_088649292.1">
    <property type="nucleotide sequence ID" value="NZ_AQQR01000002.1"/>
</dbReference>
<comment type="similarity">
    <text evidence="1">Belongs to the oxoprolinase family.</text>
</comment>
<comment type="caution">
    <text evidence="7">The sequence shown here is derived from an EMBL/GenBank/DDBJ whole genome shotgun (WGS) entry which is preliminary data.</text>
</comment>
<evidence type="ECO:0000259" key="4">
    <source>
        <dbReference type="Pfam" id="PF02538"/>
    </source>
</evidence>
<keyword evidence="8" id="KW-1185">Reference proteome</keyword>
<evidence type="ECO:0000313" key="7">
    <source>
        <dbReference type="EMBL" id="OWU76084.1"/>
    </source>
</evidence>
<dbReference type="Pfam" id="PF02538">
    <property type="entry name" value="Hydantoinase_B"/>
    <property type="match status" value="1"/>
</dbReference>
<dbReference type="AlphaFoldDB" id="A0A225NNJ8"/>
<dbReference type="GO" id="GO:0017168">
    <property type="term" value="F:5-oxoprolinase (ATP-hydrolyzing) activity"/>
    <property type="evidence" value="ECO:0007669"/>
    <property type="project" value="TreeGrafter"/>
</dbReference>
<dbReference type="GO" id="GO:0006749">
    <property type="term" value="P:glutathione metabolic process"/>
    <property type="evidence" value="ECO:0007669"/>
    <property type="project" value="TreeGrafter"/>
</dbReference>
<feature type="domain" description="Hydantoinase/oxoprolinase N-terminal" evidence="5">
    <location>
        <begin position="7"/>
        <end position="184"/>
    </location>
</feature>
<evidence type="ECO:0000259" key="5">
    <source>
        <dbReference type="Pfam" id="PF05378"/>
    </source>
</evidence>
<feature type="region of interest" description="Disordered" evidence="2">
    <location>
        <begin position="1171"/>
        <end position="1192"/>
    </location>
</feature>
<gene>
    <name evidence="7" type="ORF">ATO3_07985</name>
</gene>
<accession>A0A225NNJ8</accession>
<feature type="compositionally biased region" description="Gly residues" evidence="2">
    <location>
        <begin position="1177"/>
        <end position="1192"/>
    </location>
</feature>
<evidence type="ECO:0000256" key="1">
    <source>
        <dbReference type="ARBA" id="ARBA00010403"/>
    </source>
</evidence>
<dbReference type="OrthoDB" id="9759608at2"/>
<dbReference type="Pfam" id="PF19278">
    <property type="entry name" value="Hydant_A_C"/>
    <property type="match status" value="1"/>
</dbReference>
<dbReference type="InterPro" id="IPR003692">
    <property type="entry name" value="Hydantoinase_B"/>
</dbReference>
<feature type="domain" description="Acetophenone carboxylase-like C-terminal" evidence="6">
    <location>
        <begin position="599"/>
        <end position="665"/>
    </location>
</feature>
<dbReference type="InterPro" id="IPR045079">
    <property type="entry name" value="Oxoprolinase-like"/>
</dbReference>
<dbReference type="Proteomes" id="UP000215377">
    <property type="component" value="Unassembled WGS sequence"/>
</dbReference>
<proteinExistence type="inferred from homology"/>
<dbReference type="PANTHER" id="PTHR11365:SF23">
    <property type="entry name" value="HYPOTHETICAL 5-OXOPROLINASE (EUROFUNG)-RELATED"/>
    <property type="match status" value="1"/>
</dbReference>
<evidence type="ECO:0000313" key="8">
    <source>
        <dbReference type="Proteomes" id="UP000215377"/>
    </source>
</evidence>
<evidence type="ECO:0000259" key="3">
    <source>
        <dbReference type="Pfam" id="PF01968"/>
    </source>
</evidence>
<dbReference type="EMBL" id="AQQR01000002">
    <property type="protein sequence ID" value="OWU76084.1"/>
    <property type="molecule type" value="Genomic_DNA"/>
</dbReference>
<reference evidence="7 8" key="1">
    <citation type="submission" date="2013-04" db="EMBL/GenBank/DDBJ databases">
        <title>Oceanicola sp. 22II1-22F33 Genome Sequencing.</title>
        <authorList>
            <person name="Lai Q."/>
            <person name="Li G."/>
            <person name="Shao Z."/>
        </authorList>
    </citation>
    <scope>NUCLEOTIDE SEQUENCE [LARGE SCALE GENOMIC DNA]</scope>
    <source>
        <strain evidence="7 8">22II1-22F33</strain>
    </source>
</reference>
<dbReference type="Pfam" id="PF05378">
    <property type="entry name" value="Hydant_A_N"/>
    <property type="match status" value="1"/>
</dbReference>
<dbReference type="GO" id="GO:0005829">
    <property type="term" value="C:cytosol"/>
    <property type="evidence" value="ECO:0007669"/>
    <property type="project" value="TreeGrafter"/>
</dbReference>
<dbReference type="InterPro" id="IPR008040">
    <property type="entry name" value="Hydant_A_N"/>
</dbReference>
<evidence type="ECO:0000256" key="2">
    <source>
        <dbReference type="SAM" id="MobiDB-lite"/>
    </source>
</evidence>
<name>A0A225NNJ8_9RHOB</name>
<evidence type="ECO:0000259" key="6">
    <source>
        <dbReference type="Pfam" id="PF19278"/>
    </source>
</evidence>